<accession>A0A0D0MTU1</accession>
<dbReference type="PATRIC" id="fig|294.124.peg.2719"/>
<dbReference type="OrthoDB" id="5363652at2"/>
<dbReference type="AlphaFoldDB" id="A0A0D0MTU1"/>
<comment type="caution">
    <text evidence="1">The sequence shown here is derived from an EMBL/GenBank/DDBJ whole genome shotgun (WGS) entry which is preliminary data.</text>
</comment>
<dbReference type="EMBL" id="JXNZ01000107">
    <property type="protein sequence ID" value="KIQ58935.1"/>
    <property type="molecule type" value="Genomic_DNA"/>
</dbReference>
<reference evidence="1 2" key="1">
    <citation type="submission" date="2015-01" db="EMBL/GenBank/DDBJ databases">
        <title>Draft Genome Sequence of the Biocontrol and Plant Growth-Promoting Rhizobacteria (PGPR) Pseudomonas fluorescens UM270.</title>
        <authorList>
            <person name="Hernandez-Salmeron J.E."/>
            <person name="Santoyo G."/>
            <person name="Moreno-Hagelsieb G."/>
            <person name="Hernandez-Leon R."/>
        </authorList>
    </citation>
    <scope>NUCLEOTIDE SEQUENCE [LARGE SCALE GENOMIC DNA]</scope>
    <source>
        <strain evidence="1 2">UM270</strain>
    </source>
</reference>
<dbReference type="Pfam" id="PF07751">
    <property type="entry name" value="Abi_2"/>
    <property type="match status" value="1"/>
</dbReference>
<name>A0A0D0MTU1_PSEFL</name>
<proteinExistence type="predicted"/>
<protein>
    <submittedName>
        <fullName evidence="1">Abortive phage infection protein</fullName>
    </submittedName>
</protein>
<evidence type="ECO:0000313" key="1">
    <source>
        <dbReference type="EMBL" id="KIQ58935.1"/>
    </source>
</evidence>
<sequence length="380" mass="43835">MDQPAKVVKPFLEYDQLVKKLSERGMLLHNPLRAQRKLTQVGYYRLSGYWSPALKYKYIAPGNYEKLNEFKENTSFESIFDFYLFDKKLRLELMCAIERIEVYLRTIIAHELGRHNPLAYLDKKNFSKFALIPDDGKTLSDFESWQNKHESLLKESREESIKSHIEMGKPIPIWVACEAWNFGTVSKLYSMLNGANQKLICDRLGIDNRQVIDNWLININGIRNRCAHHSRVCNRPNIRTLMLPKLGFFNTLKLGSAELNKLYGFICVLWFLVSKIGQSSNWICRIADLVDNMPKAAGLNFKSMGFGEGGFPRKLFPQTDKKPSPAKSIEQMPLLDDLFKKVELISAQDISIESFDVTDQHIEKLIELAMKLESIKKADS</sequence>
<organism evidence="1 2">
    <name type="scientific">Pseudomonas fluorescens</name>
    <dbReference type="NCBI Taxonomy" id="294"/>
    <lineage>
        <taxon>Bacteria</taxon>
        <taxon>Pseudomonadati</taxon>
        <taxon>Pseudomonadota</taxon>
        <taxon>Gammaproteobacteria</taxon>
        <taxon>Pseudomonadales</taxon>
        <taxon>Pseudomonadaceae</taxon>
        <taxon>Pseudomonas</taxon>
    </lineage>
</organism>
<dbReference type="InterPro" id="IPR011664">
    <property type="entry name" value="Abi_system_AbiD/AbiF-like"/>
</dbReference>
<dbReference type="Proteomes" id="UP000032101">
    <property type="component" value="Unassembled WGS sequence"/>
</dbReference>
<evidence type="ECO:0000313" key="2">
    <source>
        <dbReference type="Proteomes" id="UP000032101"/>
    </source>
</evidence>
<gene>
    <name evidence="1" type="ORF">RL74_13200</name>
</gene>